<keyword evidence="1" id="KW-0472">Membrane</keyword>
<evidence type="ECO:0000313" key="2">
    <source>
        <dbReference type="EMBL" id="CDO08609.1"/>
    </source>
</evidence>
<feature type="transmembrane region" description="Helical" evidence="1">
    <location>
        <begin position="12"/>
        <end position="31"/>
    </location>
</feature>
<keyword evidence="1" id="KW-0812">Transmembrane</keyword>
<dbReference type="EMBL" id="CCBB010000002">
    <property type="protein sequence ID" value="CDO08609.1"/>
    <property type="molecule type" value="Genomic_DNA"/>
</dbReference>
<name>W9AS88_MYCCO</name>
<dbReference type="OrthoDB" id="4729597at2"/>
<dbReference type="STRING" id="258533.BN977_03428"/>
<evidence type="ECO:0000256" key="1">
    <source>
        <dbReference type="SAM" id="Phobius"/>
    </source>
</evidence>
<keyword evidence="1" id="KW-1133">Transmembrane helix</keyword>
<proteinExistence type="predicted"/>
<sequence>MGPTGKRTVRIVFGATVLWIVALQYIPFAVWRAEPYPALVLPGFPAHCAGCLLETGVPQAKEPAVVVRFADGVPQRVPLDSLLPAGPSVRLMVFTAAFSDGRVATDPGAVAWLRSRTARLFPDHRPTGLDIIWRTATYRAADASAVEYQPLRTIHIDLGNPT</sequence>
<keyword evidence="3" id="KW-1185">Reference proteome</keyword>
<comment type="caution">
    <text evidence="2">The sequence shown here is derived from an EMBL/GenBank/DDBJ whole genome shotgun (WGS) entry which is preliminary data.</text>
</comment>
<evidence type="ECO:0000313" key="3">
    <source>
        <dbReference type="Proteomes" id="UP000028870"/>
    </source>
</evidence>
<organism evidence="2 3">
    <name type="scientific">Mycolicibacterium cosmeticum</name>
    <dbReference type="NCBI Taxonomy" id="258533"/>
    <lineage>
        <taxon>Bacteria</taxon>
        <taxon>Bacillati</taxon>
        <taxon>Actinomycetota</taxon>
        <taxon>Actinomycetes</taxon>
        <taxon>Mycobacteriales</taxon>
        <taxon>Mycobacteriaceae</taxon>
        <taxon>Mycolicibacterium</taxon>
    </lineage>
</organism>
<reference evidence="2" key="1">
    <citation type="submission" date="2014-03" db="EMBL/GenBank/DDBJ databases">
        <title>Draft Genome Sequence of Mycobacterium cosmeticum DSM 44829.</title>
        <authorList>
            <person name="Croce O."/>
            <person name="Robert C."/>
            <person name="Raoult D."/>
            <person name="Drancourt M."/>
        </authorList>
    </citation>
    <scope>NUCLEOTIDE SEQUENCE [LARGE SCALE GENOMIC DNA]</scope>
    <source>
        <strain evidence="2">DSM 44829</strain>
    </source>
</reference>
<dbReference type="AlphaFoldDB" id="W9AS88"/>
<dbReference type="Proteomes" id="UP000028870">
    <property type="component" value="Unassembled WGS sequence"/>
</dbReference>
<accession>W9AS88</accession>
<reference evidence="2" key="2">
    <citation type="submission" date="2014-03" db="EMBL/GenBank/DDBJ databases">
        <authorList>
            <person name="Urmite Genomes"/>
        </authorList>
    </citation>
    <scope>NUCLEOTIDE SEQUENCE</scope>
    <source>
        <strain evidence="2">DSM 44829</strain>
    </source>
</reference>
<dbReference type="RefSeq" id="WP_036399752.1">
    <property type="nucleotide sequence ID" value="NZ_CCBB010000002.1"/>
</dbReference>
<protein>
    <submittedName>
        <fullName evidence="2">Uncharacterized protein</fullName>
    </submittedName>
</protein>
<gene>
    <name evidence="2" type="ORF">BN977_03428</name>
</gene>